<reference evidence="4 5" key="1">
    <citation type="submission" date="2018-05" db="EMBL/GenBank/DDBJ databases">
        <title>Lujinxingia marina gen. nov. sp. nov., a new facultative anaerobic member of the class Deltaproteobacteria, and proposal of Lujinxingaceae fam. nov.</title>
        <authorList>
            <person name="Li C.-M."/>
        </authorList>
    </citation>
    <scope>NUCLEOTIDE SEQUENCE [LARGE SCALE GENOMIC DNA]</scope>
    <source>
        <strain evidence="4 5">B210</strain>
    </source>
</reference>
<dbReference type="Pfam" id="PF04536">
    <property type="entry name" value="TPM_phosphatase"/>
    <property type="match status" value="1"/>
</dbReference>
<sequence>MHHLRLLGLIITFLSFAASSAFALSVEKVPNPRHTNAWVTDQANILSPTQEEELNTMLGELEAQTSVEIALVTLDTIDAGTPKDFATSLFNHWGVGKKGADNGLLVLLVMSERRLEMETGYGLEAVLSDGWLAATQANHMVPHFKKGNFGTGLTRGLAAINTRVSTHSATPRADTSPAGDETPKSALAHLVDSSGGDSQTRSADETGENFASSCCCVSLLLLVLLWRIRKRRRRRRCPRCDHKMVPMPDAEIDRRLTPGHRLERELGSRLFLFEECPECHYVDDLVQKPNSAYKTCPSCSYLTLKIRVEELFPATTTSGGRRRIFQTCLHCDFEDHDDEATPRVQVQAPVQSSYSPPRRRHRKRERKRERHDSSPGLFSFGSSSSHDDDDDHNRRPPSGGSSGRSSGGGGSFGGGRSGGGGAGSSW</sequence>
<gene>
    <name evidence="4" type="ORF">DL240_05785</name>
</gene>
<dbReference type="InterPro" id="IPR007621">
    <property type="entry name" value="TPM_dom"/>
</dbReference>
<proteinExistence type="predicted"/>
<evidence type="ECO:0000256" key="1">
    <source>
        <dbReference type="SAM" id="MobiDB-lite"/>
    </source>
</evidence>
<dbReference type="PANTHER" id="PTHR30373">
    <property type="entry name" value="UPF0603 PROTEIN YGCG"/>
    <property type="match status" value="1"/>
</dbReference>
<name>A0A328CB24_9DELT</name>
<feature type="compositionally biased region" description="Gly residues" evidence="1">
    <location>
        <begin position="400"/>
        <end position="426"/>
    </location>
</feature>
<dbReference type="PANTHER" id="PTHR30373:SF2">
    <property type="entry name" value="UPF0603 PROTEIN YGCG"/>
    <property type="match status" value="1"/>
</dbReference>
<dbReference type="Gene3D" id="3.10.310.50">
    <property type="match status" value="1"/>
</dbReference>
<feature type="compositionally biased region" description="Low complexity" evidence="1">
    <location>
        <begin position="374"/>
        <end position="384"/>
    </location>
</feature>
<organism evidence="4 5">
    <name type="scientific">Lujinxingia litoralis</name>
    <dbReference type="NCBI Taxonomy" id="2211119"/>
    <lineage>
        <taxon>Bacteria</taxon>
        <taxon>Deltaproteobacteria</taxon>
        <taxon>Bradymonadales</taxon>
        <taxon>Lujinxingiaceae</taxon>
        <taxon>Lujinxingia</taxon>
    </lineage>
</organism>
<feature type="domain" description="TPM" evidence="3">
    <location>
        <begin position="39"/>
        <end position="162"/>
    </location>
</feature>
<feature type="compositionally biased region" description="Basic residues" evidence="1">
    <location>
        <begin position="357"/>
        <end position="369"/>
    </location>
</feature>
<dbReference type="RefSeq" id="WP_111728927.1">
    <property type="nucleotide sequence ID" value="NZ_QHKO01000002.1"/>
</dbReference>
<dbReference type="OrthoDB" id="9810918at2"/>
<evidence type="ECO:0000313" key="4">
    <source>
        <dbReference type="EMBL" id="RAL23669.1"/>
    </source>
</evidence>
<evidence type="ECO:0000259" key="3">
    <source>
        <dbReference type="Pfam" id="PF04536"/>
    </source>
</evidence>
<keyword evidence="5" id="KW-1185">Reference proteome</keyword>
<dbReference type="EMBL" id="QHKO01000002">
    <property type="protein sequence ID" value="RAL23669.1"/>
    <property type="molecule type" value="Genomic_DNA"/>
</dbReference>
<protein>
    <recommendedName>
        <fullName evidence="3">TPM domain-containing protein</fullName>
    </recommendedName>
</protein>
<feature type="chain" id="PRO_5016355877" description="TPM domain-containing protein" evidence="2">
    <location>
        <begin position="24"/>
        <end position="426"/>
    </location>
</feature>
<evidence type="ECO:0000256" key="2">
    <source>
        <dbReference type="SAM" id="SignalP"/>
    </source>
</evidence>
<comment type="caution">
    <text evidence="4">The sequence shown here is derived from an EMBL/GenBank/DDBJ whole genome shotgun (WGS) entry which is preliminary data.</text>
</comment>
<dbReference type="AlphaFoldDB" id="A0A328CB24"/>
<accession>A0A328CB24</accession>
<feature type="signal peptide" evidence="2">
    <location>
        <begin position="1"/>
        <end position="23"/>
    </location>
</feature>
<dbReference type="Proteomes" id="UP000249169">
    <property type="component" value="Unassembled WGS sequence"/>
</dbReference>
<keyword evidence="2" id="KW-0732">Signal</keyword>
<evidence type="ECO:0000313" key="5">
    <source>
        <dbReference type="Proteomes" id="UP000249169"/>
    </source>
</evidence>
<feature type="region of interest" description="Disordered" evidence="1">
    <location>
        <begin position="339"/>
        <end position="426"/>
    </location>
</feature>